<name>A0A4C1ZLP3_EUMVA</name>
<evidence type="ECO:0000313" key="3">
    <source>
        <dbReference type="Proteomes" id="UP000299102"/>
    </source>
</evidence>
<accession>A0A4C1ZLP3</accession>
<feature type="region of interest" description="Disordered" evidence="1">
    <location>
        <begin position="1"/>
        <end position="28"/>
    </location>
</feature>
<comment type="caution">
    <text evidence="2">The sequence shown here is derived from an EMBL/GenBank/DDBJ whole genome shotgun (WGS) entry which is preliminary data.</text>
</comment>
<dbReference type="Proteomes" id="UP000299102">
    <property type="component" value="Unassembled WGS sequence"/>
</dbReference>
<protein>
    <submittedName>
        <fullName evidence="2">Uncharacterized protein</fullName>
    </submittedName>
</protein>
<organism evidence="2 3">
    <name type="scientific">Eumeta variegata</name>
    <name type="common">Bagworm moth</name>
    <name type="synonym">Eumeta japonica</name>
    <dbReference type="NCBI Taxonomy" id="151549"/>
    <lineage>
        <taxon>Eukaryota</taxon>
        <taxon>Metazoa</taxon>
        <taxon>Ecdysozoa</taxon>
        <taxon>Arthropoda</taxon>
        <taxon>Hexapoda</taxon>
        <taxon>Insecta</taxon>
        <taxon>Pterygota</taxon>
        <taxon>Neoptera</taxon>
        <taxon>Endopterygota</taxon>
        <taxon>Lepidoptera</taxon>
        <taxon>Glossata</taxon>
        <taxon>Ditrysia</taxon>
        <taxon>Tineoidea</taxon>
        <taxon>Psychidae</taxon>
        <taxon>Oiketicinae</taxon>
        <taxon>Eumeta</taxon>
    </lineage>
</organism>
<gene>
    <name evidence="2" type="ORF">EVAR_91194_1</name>
</gene>
<sequence length="124" mass="14938">MRQRRSNEIKDEKKDRLRKNRQRNLISISKESSSKREFRLSQRDRKLIRRRIMSDAEAKHFRFRWTGKWDNVVLKKNKWPVLRHDQLEGESPEALLIKFDDLTIGAKIKDHDDRIAISPVAITF</sequence>
<feature type="compositionally biased region" description="Basic and acidic residues" evidence="1">
    <location>
        <begin position="1"/>
        <end position="15"/>
    </location>
</feature>
<reference evidence="2 3" key="1">
    <citation type="journal article" date="2019" name="Commun. Biol.">
        <title>The bagworm genome reveals a unique fibroin gene that provides high tensile strength.</title>
        <authorList>
            <person name="Kono N."/>
            <person name="Nakamura H."/>
            <person name="Ohtoshi R."/>
            <person name="Tomita M."/>
            <person name="Numata K."/>
            <person name="Arakawa K."/>
        </authorList>
    </citation>
    <scope>NUCLEOTIDE SEQUENCE [LARGE SCALE GENOMIC DNA]</scope>
</reference>
<dbReference type="AlphaFoldDB" id="A0A4C1ZLP3"/>
<keyword evidence="3" id="KW-1185">Reference proteome</keyword>
<dbReference type="OrthoDB" id="416437at2759"/>
<proteinExistence type="predicted"/>
<dbReference type="EMBL" id="BGZK01001916">
    <property type="protein sequence ID" value="GBP88242.1"/>
    <property type="molecule type" value="Genomic_DNA"/>
</dbReference>
<evidence type="ECO:0000313" key="2">
    <source>
        <dbReference type="EMBL" id="GBP88242.1"/>
    </source>
</evidence>
<evidence type="ECO:0000256" key="1">
    <source>
        <dbReference type="SAM" id="MobiDB-lite"/>
    </source>
</evidence>